<dbReference type="GO" id="GO:0046872">
    <property type="term" value="F:metal ion binding"/>
    <property type="evidence" value="ECO:0007669"/>
    <property type="project" value="UniProtKB-KW"/>
</dbReference>
<evidence type="ECO:0000256" key="3">
    <source>
        <dbReference type="ARBA" id="ARBA00022485"/>
    </source>
</evidence>
<feature type="domain" description="Radical SAM core" evidence="11">
    <location>
        <begin position="30"/>
        <end position="317"/>
    </location>
</feature>
<dbReference type="GO" id="GO:0051539">
    <property type="term" value="F:4 iron, 4 sulfur cluster binding"/>
    <property type="evidence" value="ECO:0007669"/>
    <property type="project" value="UniProtKB-KW"/>
</dbReference>
<protein>
    <submittedName>
        <fullName evidence="12">Pyruvate formate lyase activating enzyme</fullName>
    </submittedName>
</protein>
<dbReference type="PANTHER" id="PTHR30352">
    <property type="entry name" value="PYRUVATE FORMATE-LYASE-ACTIVATING ENZYME"/>
    <property type="match status" value="1"/>
</dbReference>
<dbReference type="SFLD" id="SFLDS00029">
    <property type="entry name" value="Radical_SAM"/>
    <property type="match status" value="1"/>
</dbReference>
<dbReference type="InterPro" id="IPR012839">
    <property type="entry name" value="Organic_radical_activase"/>
</dbReference>
<evidence type="ECO:0000256" key="2">
    <source>
        <dbReference type="ARBA" id="ARBA00009777"/>
    </source>
</evidence>
<dbReference type="PROSITE" id="PS00198">
    <property type="entry name" value="4FE4S_FER_1"/>
    <property type="match status" value="1"/>
</dbReference>
<dbReference type="InterPro" id="IPR017896">
    <property type="entry name" value="4Fe4S_Fe-S-bd"/>
</dbReference>
<evidence type="ECO:0000256" key="8">
    <source>
        <dbReference type="ARBA" id="ARBA00023014"/>
    </source>
</evidence>
<comment type="catalytic activity">
    <reaction evidence="9">
        <text>glycyl-[protein] + reduced [flavodoxin] + S-adenosyl-L-methionine = glycin-2-yl radical-[protein] + semiquinone [flavodoxin] + 5'-deoxyadenosine + L-methionine + H(+)</text>
        <dbReference type="Rhea" id="RHEA:61976"/>
        <dbReference type="Rhea" id="RHEA-COMP:10622"/>
        <dbReference type="Rhea" id="RHEA-COMP:14480"/>
        <dbReference type="Rhea" id="RHEA-COMP:15993"/>
        <dbReference type="Rhea" id="RHEA-COMP:15994"/>
        <dbReference type="ChEBI" id="CHEBI:15378"/>
        <dbReference type="ChEBI" id="CHEBI:17319"/>
        <dbReference type="ChEBI" id="CHEBI:29947"/>
        <dbReference type="ChEBI" id="CHEBI:32722"/>
        <dbReference type="ChEBI" id="CHEBI:57618"/>
        <dbReference type="ChEBI" id="CHEBI:57844"/>
        <dbReference type="ChEBI" id="CHEBI:59789"/>
        <dbReference type="ChEBI" id="CHEBI:140311"/>
    </reaction>
</comment>
<evidence type="ECO:0000313" key="13">
    <source>
        <dbReference type="Proteomes" id="UP000295726"/>
    </source>
</evidence>
<evidence type="ECO:0000259" key="10">
    <source>
        <dbReference type="PROSITE" id="PS51379"/>
    </source>
</evidence>
<keyword evidence="13" id="KW-1185">Reference proteome</keyword>
<evidence type="ECO:0000256" key="4">
    <source>
        <dbReference type="ARBA" id="ARBA00022691"/>
    </source>
</evidence>
<dbReference type="InterPro" id="IPR034457">
    <property type="entry name" value="Organic_radical-activating"/>
</dbReference>
<dbReference type="InterPro" id="IPR013785">
    <property type="entry name" value="Aldolase_TIM"/>
</dbReference>
<organism evidence="12 13">
    <name type="scientific">Muricomes intestini</name>
    <dbReference type="NCBI Taxonomy" id="1796634"/>
    <lineage>
        <taxon>Bacteria</taxon>
        <taxon>Bacillati</taxon>
        <taxon>Bacillota</taxon>
        <taxon>Clostridia</taxon>
        <taxon>Lachnospirales</taxon>
        <taxon>Lachnospiraceae</taxon>
        <taxon>Muricomes</taxon>
    </lineage>
</organism>
<name>A0A4R3JY71_9FIRM</name>
<dbReference type="NCBIfam" id="TIGR02494">
    <property type="entry name" value="PFLE_PFLC"/>
    <property type="match status" value="1"/>
</dbReference>
<keyword evidence="12" id="KW-0456">Lyase</keyword>
<keyword evidence="3" id="KW-0004">4Fe-4S</keyword>
<dbReference type="Pfam" id="PF04055">
    <property type="entry name" value="Radical_SAM"/>
    <property type="match status" value="1"/>
</dbReference>
<dbReference type="AlphaFoldDB" id="A0A4R3JY71"/>
<keyword evidence="6" id="KW-0560">Oxidoreductase</keyword>
<dbReference type="CDD" id="cd01335">
    <property type="entry name" value="Radical_SAM"/>
    <property type="match status" value="1"/>
</dbReference>
<keyword evidence="5" id="KW-0479">Metal-binding</keyword>
<dbReference type="PROSITE" id="PS51918">
    <property type="entry name" value="RADICAL_SAM"/>
    <property type="match status" value="1"/>
</dbReference>
<reference evidence="12 13" key="1">
    <citation type="submission" date="2019-03" db="EMBL/GenBank/DDBJ databases">
        <title>Genomic Encyclopedia of Type Strains, Phase IV (KMG-IV): sequencing the most valuable type-strain genomes for metagenomic binning, comparative biology and taxonomic classification.</title>
        <authorList>
            <person name="Goeker M."/>
        </authorList>
    </citation>
    <scope>NUCLEOTIDE SEQUENCE [LARGE SCALE GENOMIC DNA]</scope>
    <source>
        <strain evidence="12 13">DSM 29489</strain>
    </source>
</reference>
<evidence type="ECO:0000256" key="6">
    <source>
        <dbReference type="ARBA" id="ARBA00023002"/>
    </source>
</evidence>
<dbReference type="GO" id="GO:0016491">
    <property type="term" value="F:oxidoreductase activity"/>
    <property type="evidence" value="ECO:0007669"/>
    <property type="project" value="UniProtKB-KW"/>
</dbReference>
<gene>
    <name evidence="12" type="ORF">EDD59_1459</name>
</gene>
<dbReference type="Pfam" id="PF00037">
    <property type="entry name" value="Fer4"/>
    <property type="match status" value="1"/>
</dbReference>
<evidence type="ECO:0000259" key="11">
    <source>
        <dbReference type="PROSITE" id="PS51918"/>
    </source>
</evidence>
<comment type="similarity">
    <text evidence="2">Belongs to the organic radical-activating enzymes family.</text>
</comment>
<dbReference type="InterPro" id="IPR007197">
    <property type="entry name" value="rSAM"/>
</dbReference>
<comment type="cofactor">
    <cofactor evidence="1">
        <name>[4Fe-4S] cluster</name>
        <dbReference type="ChEBI" id="CHEBI:49883"/>
    </cofactor>
</comment>
<dbReference type="InterPro" id="IPR058240">
    <property type="entry name" value="rSAM_sf"/>
</dbReference>
<dbReference type="InterPro" id="IPR017900">
    <property type="entry name" value="4Fe4S_Fe_S_CS"/>
</dbReference>
<feature type="domain" description="4Fe-4S ferredoxin-type" evidence="10">
    <location>
        <begin position="61"/>
        <end position="92"/>
    </location>
</feature>
<dbReference type="InterPro" id="IPR040074">
    <property type="entry name" value="BssD/PflA/YjjW"/>
</dbReference>
<dbReference type="PROSITE" id="PS01087">
    <property type="entry name" value="RADICAL_ACTIVATING"/>
    <property type="match status" value="1"/>
</dbReference>
<keyword evidence="12" id="KW-0670">Pyruvate</keyword>
<comment type="caution">
    <text evidence="12">The sequence shown here is derived from an EMBL/GenBank/DDBJ whole genome shotgun (WGS) entry which is preliminary data.</text>
</comment>
<evidence type="ECO:0000256" key="1">
    <source>
        <dbReference type="ARBA" id="ARBA00001966"/>
    </source>
</evidence>
<dbReference type="OrthoDB" id="9782387at2"/>
<dbReference type="Proteomes" id="UP000295726">
    <property type="component" value="Unassembled WGS sequence"/>
</dbReference>
<dbReference type="RefSeq" id="WP_132384058.1">
    <property type="nucleotide sequence ID" value="NZ_SLZZ01000045.1"/>
</dbReference>
<dbReference type="PROSITE" id="PS51379">
    <property type="entry name" value="4FE4S_FER_2"/>
    <property type="match status" value="1"/>
</dbReference>
<keyword evidence="8" id="KW-0411">Iron-sulfur</keyword>
<dbReference type="InterPro" id="IPR001989">
    <property type="entry name" value="Radical_activat_CS"/>
</dbReference>
<evidence type="ECO:0000313" key="12">
    <source>
        <dbReference type="EMBL" id="TCS73582.1"/>
    </source>
</evidence>
<proteinExistence type="inferred from homology"/>
<dbReference type="SUPFAM" id="SSF102114">
    <property type="entry name" value="Radical SAM enzymes"/>
    <property type="match status" value="1"/>
</dbReference>
<evidence type="ECO:0000256" key="5">
    <source>
        <dbReference type="ARBA" id="ARBA00022723"/>
    </source>
</evidence>
<dbReference type="PANTHER" id="PTHR30352:SF4">
    <property type="entry name" value="PYRUVATE FORMATE-LYASE 2-ACTIVATING ENZYME"/>
    <property type="match status" value="1"/>
</dbReference>
<keyword evidence="7" id="KW-0408">Iron</keyword>
<dbReference type="GO" id="GO:0016829">
    <property type="term" value="F:lyase activity"/>
    <property type="evidence" value="ECO:0007669"/>
    <property type="project" value="UniProtKB-KW"/>
</dbReference>
<dbReference type="SFLD" id="SFLDG01066">
    <property type="entry name" value="organic_radical-activating_enz"/>
    <property type="match status" value="1"/>
</dbReference>
<dbReference type="SUPFAM" id="SSF54862">
    <property type="entry name" value="4Fe-4S ferredoxins"/>
    <property type="match status" value="1"/>
</dbReference>
<evidence type="ECO:0000256" key="7">
    <source>
        <dbReference type="ARBA" id="ARBA00023004"/>
    </source>
</evidence>
<dbReference type="SFLD" id="SFLDG01118">
    <property type="entry name" value="activating_enzymes__group_2"/>
    <property type="match status" value="1"/>
</dbReference>
<dbReference type="PIRSF" id="PIRSF000371">
    <property type="entry name" value="PFL_act_enz"/>
    <property type="match status" value="1"/>
</dbReference>
<dbReference type="Gene3D" id="3.20.20.70">
    <property type="entry name" value="Aldolase class I"/>
    <property type="match status" value="1"/>
</dbReference>
<keyword evidence="4" id="KW-0949">S-adenosyl-L-methionine</keyword>
<evidence type="ECO:0000256" key="9">
    <source>
        <dbReference type="ARBA" id="ARBA00047365"/>
    </source>
</evidence>
<accession>A0A4R3JY71</accession>
<sequence>MIREELLTQNIDKLFEEEGIIANIERYAINDGNGVRTTVFTKGCYLRCKWCSNPETQLFDPEMSFFPDKCIACKNCERLCPYRAIGDDLMADREICKECSTMEHPFACTDKCYANCRKITGEKMTVKEVYDIVKRDVPFYEASGGGVTLSGGEPMAQPQFTYALLRTLTERWINTGIETCGYADREDYAKVVPYLDTIFMDIKHIDSKKHRLWTGQGNEKVLENVKLVDKMAGIYGNKFFIRIPVIPGFNDRVEEIEKTARFVAAECKNITGMELLPYHKLGRGKYYSLGRTYPLEDLKAPSAEHMEELNGLLAKYNIPIYKF</sequence>
<dbReference type="EMBL" id="SLZZ01000045">
    <property type="protein sequence ID" value="TCS73582.1"/>
    <property type="molecule type" value="Genomic_DNA"/>
</dbReference>